<gene>
    <name evidence="3" type="ORF">SAMN05216352_11071</name>
</gene>
<evidence type="ECO:0000313" key="4">
    <source>
        <dbReference type="Proteomes" id="UP000199017"/>
    </source>
</evidence>
<name>A0A1G8MJH7_9BACI</name>
<keyword evidence="4" id="KW-1185">Reference proteome</keyword>
<accession>A0A1G8MJH7</accession>
<dbReference type="STRING" id="930129.SAMN05216352_11071"/>
<feature type="transmembrane region" description="Helical" evidence="2">
    <location>
        <begin position="12"/>
        <end position="38"/>
    </location>
</feature>
<dbReference type="OrthoDB" id="1649278at2"/>
<sequence length="258" mass="28331">MRKRKLRTPGKYPLSFGKVLIISLCIFIILTIQGIWLVNKQITPTLLEIANLETQKIATSTINYAVTSTLKDVDMNKLIEIEKGDNGEVASIGFNSNVYNQVTTNAVSEAQHYLMKMEQGAVPESASQFIAHHSKEEDSALYSIPLGRATDNAILAQLGPLIPIELTAIGDVDVELNEEIQEKGINNTWVRVSLDLEVDVEIIIPFATDTSVVKTTIPVGMLFVPGDVPDFYSEKGGGEISTPAVIEEEEQEVDNSKQ</sequence>
<reference evidence="3 4" key="1">
    <citation type="submission" date="2016-10" db="EMBL/GenBank/DDBJ databases">
        <authorList>
            <person name="de Groot N.N."/>
        </authorList>
    </citation>
    <scope>NUCLEOTIDE SEQUENCE [LARGE SCALE GENOMIC DNA]</scope>
    <source>
        <strain evidence="4">P4B,CCM 7963,CECT 7998,DSM 25260,IBRC-M 10614,KCTC 13821</strain>
    </source>
</reference>
<keyword evidence="2" id="KW-1133">Transmembrane helix</keyword>
<evidence type="ECO:0000256" key="2">
    <source>
        <dbReference type="SAM" id="Phobius"/>
    </source>
</evidence>
<dbReference type="AlphaFoldDB" id="A0A1G8MJH7"/>
<dbReference type="EMBL" id="FNDU01000010">
    <property type="protein sequence ID" value="SDI68168.1"/>
    <property type="molecule type" value="Genomic_DNA"/>
</dbReference>
<dbReference type="NCBIfam" id="TIGR02832">
    <property type="entry name" value="spo_yunB"/>
    <property type="match status" value="1"/>
</dbReference>
<evidence type="ECO:0000313" key="3">
    <source>
        <dbReference type="EMBL" id="SDI68168.1"/>
    </source>
</evidence>
<proteinExistence type="predicted"/>
<evidence type="ECO:0000256" key="1">
    <source>
        <dbReference type="SAM" id="MobiDB-lite"/>
    </source>
</evidence>
<feature type="region of interest" description="Disordered" evidence="1">
    <location>
        <begin position="235"/>
        <end position="258"/>
    </location>
</feature>
<dbReference type="Proteomes" id="UP000199017">
    <property type="component" value="Unassembled WGS sequence"/>
</dbReference>
<dbReference type="Pfam" id="PF09560">
    <property type="entry name" value="Spore_YunB"/>
    <property type="match status" value="1"/>
</dbReference>
<dbReference type="PIRSF" id="PIRSF021383">
    <property type="entry name" value="YunB"/>
    <property type="match status" value="1"/>
</dbReference>
<organism evidence="3 4">
    <name type="scientific">Alteribacillus bidgolensis</name>
    <dbReference type="NCBI Taxonomy" id="930129"/>
    <lineage>
        <taxon>Bacteria</taxon>
        <taxon>Bacillati</taxon>
        <taxon>Bacillota</taxon>
        <taxon>Bacilli</taxon>
        <taxon>Bacillales</taxon>
        <taxon>Bacillaceae</taxon>
        <taxon>Alteribacillus</taxon>
    </lineage>
</organism>
<dbReference type="InterPro" id="IPR014197">
    <property type="entry name" value="Sporulation_prot_YunB"/>
</dbReference>
<feature type="compositionally biased region" description="Acidic residues" evidence="1">
    <location>
        <begin position="246"/>
        <end position="258"/>
    </location>
</feature>
<keyword evidence="2" id="KW-0472">Membrane</keyword>
<keyword evidence="2" id="KW-0812">Transmembrane</keyword>
<protein>
    <submittedName>
        <fullName evidence="3">Sporulation protein YunB</fullName>
    </submittedName>
</protein>
<dbReference type="RefSeq" id="WP_091586771.1">
    <property type="nucleotide sequence ID" value="NZ_FNDU01000010.1"/>
</dbReference>